<feature type="chain" id="PRO_5045753033" evidence="1">
    <location>
        <begin position="18"/>
        <end position="190"/>
    </location>
</feature>
<dbReference type="PANTHER" id="PTHR42047:SF1">
    <property type="entry name" value="PROTEIN, PUTATIVE (AFU_ORTHOLOGUE AFUA_6G03560)-RELATED"/>
    <property type="match status" value="1"/>
</dbReference>
<keyword evidence="3" id="KW-1185">Reference proteome</keyword>
<accession>A0ABR4PXU6</accession>
<feature type="signal peptide" evidence="1">
    <location>
        <begin position="1"/>
        <end position="17"/>
    </location>
</feature>
<gene>
    <name evidence="2" type="ORF">PVAG01_01686</name>
</gene>
<name>A0ABR4PXU6_9HELO</name>
<protein>
    <submittedName>
        <fullName evidence="2">IgE-binding protein</fullName>
    </submittedName>
</protein>
<proteinExistence type="predicted"/>
<sequence length="190" mass="18916">MLSKTVLVSALAGLAAAAPAPAARQSSGSFSAIATRSGSPIHLSSIHANGGKFWIGKETASYCPVDPSSCPPGQDTAFSAGAGGLALDVVVPGGQQAYVDPTGALSFTQAHSAAIPEGSITTGFSYNASTGANGLGSLTFGNATTGFFACPSEGNATTYQIFAGSEFDSSCYGFGFTTAPFEGAAAWQYT</sequence>
<dbReference type="EMBL" id="JBFCZG010000001">
    <property type="protein sequence ID" value="KAL3428177.1"/>
    <property type="molecule type" value="Genomic_DNA"/>
</dbReference>
<evidence type="ECO:0000313" key="2">
    <source>
        <dbReference type="EMBL" id="KAL3428177.1"/>
    </source>
</evidence>
<dbReference type="Proteomes" id="UP001629113">
    <property type="component" value="Unassembled WGS sequence"/>
</dbReference>
<evidence type="ECO:0000256" key="1">
    <source>
        <dbReference type="SAM" id="SignalP"/>
    </source>
</evidence>
<keyword evidence="1" id="KW-0732">Signal</keyword>
<evidence type="ECO:0000313" key="3">
    <source>
        <dbReference type="Proteomes" id="UP001629113"/>
    </source>
</evidence>
<organism evidence="2 3">
    <name type="scientific">Phlyctema vagabunda</name>
    <dbReference type="NCBI Taxonomy" id="108571"/>
    <lineage>
        <taxon>Eukaryota</taxon>
        <taxon>Fungi</taxon>
        <taxon>Dikarya</taxon>
        <taxon>Ascomycota</taxon>
        <taxon>Pezizomycotina</taxon>
        <taxon>Leotiomycetes</taxon>
        <taxon>Helotiales</taxon>
        <taxon>Dermateaceae</taxon>
        <taxon>Phlyctema</taxon>
    </lineage>
</organism>
<dbReference type="InterPro" id="IPR052820">
    <property type="entry name" value="PhiA_domain"/>
</dbReference>
<reference evidence="2 3" key="1">
    <citation type="submission" date="2024-06" db="EMBL/GenBank/DDBJ databases">
        <title>Complete genome of Phlyctema vagabunda strain 19-DSS-EL-015.</title>
        <authorList>
            <person name="Fiorenzani C."/>
        </authorList>
    </citation>
    <scope>NUCLEOTIDE SEQUENCE [LARGE SCALE GENOMIC DNA]</scope>
    <source>
        <strain evidence="2 3">19-DSS-EL-015</strain>
    </source>
</reference>
<comment type="caution">
    <text evidence="2">The sequence shown here is derived from an EMBL/GenBank/DDBJ whole genome shotgun (WGS) entry which is preliminary data.</text>
</comment>
<dbReference type="PANTHER" id="PTHR42047">
    <property type="entry name" value="PROTEIN, PUTATIVE (AFU_ORTHOLOGUE AFUA_6G03560)-RELATED"/>
    <property type="match status" value="1"/>
</dbReference>